<feature type="compositionally biased region" description="Polar residues" evidence="1">
    <location>
        <begin position="155"/>
        <end position="166"/>
    </location>
</feature>
<dbReference type="Pfam" id="PF07610">
    <property type="entry name" value="DUF1573"/>
    <property type="match status" value="1"/>
</dbReference>
<evidence type="ECO:0000313" key="3">
    <source>
        <dbReference type="Proteomes" id="UP000659388"/>
    </source>
</evidence>
<feature type="region of interest" description="Disordered" evidence="1">
    <location>
        <begin position="28"/>
        <end position="53"/>
    </location>
</feature>
<organism evidence="2 3">
    <name type="scientific">Fulvivirga sediminis</name>
    <dbReference type="NCBI Taxonomy" id="2803949"/>
    <lineage>
        <taxon>Bacteria</taxon>
        <taxon>Pseudomonadati</taxon>
        <taxon>Bacteroidota</taxon>
        <taxon>Cytophagia</taxon>
        <taxon>Cytophagales</taxon>
        <taxon>Fulvivirgaceae</taxon>
        <taxon>Fulvivirga</taxon>
    </lineage>
</organism>
<proteinExistence type="predicted"/>
<evidence type="ECO:0000313" key="2">
    <source>
        <dbReference type="EMBL" id="MBL3654581.1"/>
    </source>
</evidence>
<dbReference type="PANTHER" id="PTHR37833:SF1">
    <property type="entry name" value="SIGNAL PEPTIDE PROTEIN"/>
    <property type="match status" value="1"/>
</dbReference>
<accession>A0A937JYX4</accession>
<feature type="region of interest" description="Disordered" evidence="1">
    <location>
        <begin position="147"/>
        <end position="166"/>
    </location>
</feature>
<dbReference type="AlphaFoldDB" id="A0A937JYX4"/>
<gene>
    <name evidence="2" type="ORF">JL102_00445</name>
</gene>
<evidence type="ECO:0000256" key="1">
    <source>
        <dbReference type="SAM" id="MobiDB-lite"/>
    </source>
</evidence>
<name>A0A937JYX4_9BACT</name>
<keyword evidence="3" id="KW-1185">Reference proteome</keyword>
<dbReference type="Proteomes" id="UP000659388">
    <property type="component" value="Unassembled WGS sequence"/>
</dbReference>
<dbReference type="PANTHER" id="PTHR37833">
    <property type="entry name" value="LIPOPROTEIN-RELATED"/>
    <property type="match status" value="1"/>
</dbReference>
<feature type="compositionally biased region" description="Low complexity" evidence="1">
    <location>
        <begin position="29"/>
        <end position="42"/>
    </location>
</feature>
<dbReference type="InterPro" id="IPR013783">
    <property type="entry name" value="Ig-like_fold"/>
</dbReference>
<protein>
    <submittedName>
        <fullName evidence="2">DUF1573 domain-containing protein</fullName>
    </submittedName>
</protein>
<reference evidence="2" key="1">
    <citation type="submission" date="2021-01" db="EMBL/GenBank/DDBJ databases">
        <title>Fulvivirga kasyanovii gen. nov., sp nov., a novel member of the phylum Bacteroidetes isolated from seawater in a mussel farm.</title>
        <authorList>
            <person name="Zhao L.-H."/>
            <person name="Wang Z.-J."/>
        </authorList>
    </citation>
    <scope>NUCLEOTIDE SEQUENCE</scope>
    <source>
        <strain evidence="2">2943</strain>
    </source>
</reference>
<dbReference type="EMBL" id="JAESIY010000001">
    <property type="protein sequence ID" value="MBL3654581.1"/>
    <property type="molecule type" value="Genomic_DNA"/>
</dbReference>
<dbReference type="Gene3D" id="2.60.40.10">
    <property type="entry name" value="Immunoglobulins"/>
    <property type="match status" value="1"/>
</dbReference>
<comment type="caution">
    <text evidence="2">The sequence shown here is derived from an EMBL/GenBank/DDBJ whole genome shotgun (WGS) entry which is preliminary data.</text>
</comment>
<sequence length="166" mass="17666">MIFAVSCSSNKESEKRIAELENRINELEGTSAGAGVASGNSATPVEPEVKPEGPLPAFAFEEEEFDFGTIDEGDVVEHTFKFKNTGDAPLIIQNAVGSCGCTVPTWPKEPIPVGGTGEVTAKFNSKGKSNAQNKTVTLTANTWPKQTRLRIKAQVNPSETTDGPVK</sequence>
<dbReference type="InterPro" id="IPR011467">
    <property type="entry name" value="DUF1573"/>
</dbReference>